<gene>
    <name evidence="2" type="ORF">UFOPK2786_01380</name>
</gene>
<dbReference type="InterPro" id="IPR016162">
    <property type="entry name" value="Ald_DH_N"/>
</dbReference>
<dbReference type="AlphaFoldDB" id="A0A6J6U346"/>
<dbReference type="EMBL" id="CAEZYW010000236">
    <property type="protein sequence ID" value="CAB4752769.1"/>
    <property type="molecule type" value="Genomic_DNA"/>
</dbReference>
<dbReference type="Gene3D" id="3.40.309.10">
    <property type="entry name" value="Aldehyde Dehydrogenase, Chain A, domain 2"/>
    <property type="match status" value="1"/>
</dbReference>
<organism evidence="2">
    <name type="scientific">freshwater metagenome</name>
    <dbReference type="NCBI Taxonomy" id="449393"/>
    <lineage>
        <taxon>unclassified sequences</taxon>
        <taxon>metagenomes</taxon>
        <taxon>ecological metagenomes</taxon>
    </lineage>
</organism>
<feature type="domain" description="Aldehyde dehydrogenase" evidence="1">
    <location>
        <begin position="1"/>
        <end position="87"/>
    </location>
</feature>
<dbReference type="InterPro" id="IPR015590">
    <property type="entry name" value="Aldehyde_DH_dom"/>
</dbReference>
<dbReference type="Gene3D" id="3.40.605.10">
    <property type="entry name" value="Aldehyde Dehydrogenase, Chain A, domain 1"/>
    <property type="match status" value="1"/>
</dbReference>
<reference evidence="2" key="1">
    <citation type="submission" date="2020-05" db="EMBL/GenBank/DDBJ databases">
        <authorList>
            <person name="Chiriac C."/>
            <person name="Salcher M."/>
            <person name="Ghai R."/>
            <person name="Kavagutti S V."/>
        </authorList>
    </citation>
    <scope>NUCLEOTIDE SEQUENCE</scope>
</reference>
<evidence type="ECO:0000259" key="1">
    <source>
        <dbReference type="Pfam" id="PF00171"/>
    </source>
</evidence>
<accession>A0A6J6U346</accession>
<dbReference type="PANTHER" id="PTHR11699">
    <property type="entry name" value="ALDEHYDE DEHYDROGENASE-RELATED"/>
    <property type="match status" value="1"/>
</dbReference>
<sequence length="102" mass="11132">MTVHTFSTDEEALAIANSVDYGLGGGLWTKDLTRAHKAARELHAGMVWINSYKRVNPGSPFGGMGTSGYGREMGFEAMREYSESKAVWVNIDAALPAFYPRG</sequence>
<dbReference type="GO" id="GO:0016620">
    <property type="term" value="F:oxidoreductase activity, acting on the aldehyde or oxo group of donors, NAD or NADP as acceptor"/>
    <property type="evidence" value="ECO:0007669"/>
    <property type="project" value="InterPro"/>
</dbReference>
<proteinExistence type="predicted"/>
<evidence type="ECO:0000313" key="2">
    <source>
        <dbReference type="EMBL" id="CAB4752769.1"/>
    </source>
</evidence>
<dbReference type="InterPro" id="IPR016161">
    <property type="entry name" value="Ald_DH/histidinol_DH"/>
</dbReference>
<dbReference type="InterPro" id="IPR016163">
    <property type="entry name" value="Ald_DH_C"/>
</dbReference>
<dbReference type="SUPFAM" id="SSF53720">
    <property type="entry name" value="ALDH-like"/>
    <property type="match status" value="1"/>
</dbReference>
<protein>
    <submittedName>
        <fullName evidence="2">Unannotated protein</fullName>
    </submittedName>
</protein>
<dbReference type="Pfam" id="PF00171">
    <property type="entry name" value="Aldedh"/>
    <property type="match status" value="1"/>
</dbReference>
<name>A0A6J6U346_9ZZZZ</name>